<sequence>MDDLLPEPREGREGGLRGAGAELRQRMRTERQMRQVTLISLAALVLLVLPAFFGIRALSSDPVFSSLDDLEVPSWAATKVEDQGSGSRWCLLECRFRERIAESDQPFKETSQAYAKALTDAGWTQWQVADCPETPINPEEGTYSCWRHDEFTLDLYVSLPGCAVEQATPEAGTEEAVEGAAAAEECVGSTVNIKVQNTISDQRGKTDQAPGPVGVTPDPTLPADSPLLEPTPEAS</sequence>
<keyword evidence="2" id="KW-0812">Transmembrane</keyword>
<evidence type="ECO:0000313" key="4">
    <source>
        <dbReference type="Proteomes" id="UP000598146"/>
    </source>
</evidence>
<feature type="region of interest" description="Disordered" evidence="1">
    <location>
        <begin position="198"/>
        <end position="235"/>
    </location>
</feature>
<gene>
    <name evidence="3" type="ORF">I4J89_32595</name>
</gene>
<dbReference type="EMBL" id="JADQTO010000019">
    <property type="protein sequence ID" value="MBG0566197.1"/>
    <property type="molecule type" value="Genomic_DNA"/>
</dbReference>
<keyword evidence="4" id="KW-1185">Reference proteome</keyword>
<evidence type="ECO:0000256" key="2">
    <source>
        <dbReference type="SAM" id="Phobius"/>
    </source>
</evidence>
<feature type="transmembrane region" description="Helical" evidence="2">
    <location>
        <begin position="36"/>
        <end position="55"/>
    </location>
</feature>
<feature type="compositionally biased region" description="Basic and acidic residues" evidence="1">
    <location>
        <begin position="1"/>
        <end position="15"/>
    </location>
</feature>
<keyword evidence="2" id="KW-1133">Transmembrane helix</keyword>
<feature type="region of interest" description="Disordered" evidence="1">
    <location>
        <begin position="1"/>
        <end position="23"/>
    </location>
</feature>
<dbReference type="Proteomes" id="UP000598146">
    <property type="component" value="Unassembled WGS sequence"/>
</dbReference>
<protein>
    <submittedName>
        <fullName evidence="3">Uncharacterized protein</fullName>
    </submittedName>
</protein>
<evidence type="ECO:0000313" key="3">
    <source>
        <dbReference type="EMBL" id="MBG0566197.1"/>
    </source>
</evidence>
<organism evidence="3 4">
    <name type="scientific">Actinoplanes aureus</name>
    <dbReference type="NCBI Taxonomy" id="2792083"/>
    <lineage>
        <taxon>Bacteria</taxon>
        <taxon>Bacillati</taxon>
        <taxon>Actinomycetota</taxon>
        <taxon>Actinomycetes</taxon>
        <taxon>Micromonosporales</taxon>
        <taxon>Micromonosporaceae</taxon>
        <taxon>Actinoplanes</taxon>
    </lineage>
</organism>
<proteinExistence type="predicted"/>
<evidence type="ECO:0000256" key="1">
    <source>
        <dbReference type="SAM" id="MobiDB-lite"/>
    </source>
</evidence>
<comment type="caution">
    <text evidence="3">The sequence shown here is derived from an EMBL/GenBank/DDBJ whole genome shotgun (WGS) entry which is preliminary data.</text>
</comment>
<accession>A0A931CET9</accession>
<name>A0A931CET9_9ACTN</name>
<keyword evidence="2" id="KW-0472">Membrane</keyword>
<reference evidence="3" key="1">
    <citation type="submission" date="2020-11" db="EMBL/GenBank/DDBJ databases">
        <title>Isolation and identification of active actinomycetes.</title>
        <authorList>
            <person name="Sun X."/>
        </authorList>
    </citation>
    <scope>NUCLEOTIDE SEQUENCE</scope>
    <source>
        <strain evidence="3">NEAU-A11</strain>
    </source>
</reference>
<dbReference type="RefSeq" id="WP_196417978.1">
    <property type="nucleotide sequence ID" value="NZ_JADQTO010000019.1"/>
</dbReference>
<dbReference type="AlphaFoldDB" id="A0A931CET9"/>